<evidence type="ECO:0000256" key="2">
    <source>
        <dbReference type="SAM" id="SignalP"/>
    </source>
</evidence>
<feature type="compositionally biased region" description="Basic and acidic residues" evidence="1">
    <location>
        <begin position="1046"/>
        <end position="1057"/>
    </location>
</feature>
<organism evidence="3 4">
    <name type="scientific">Orbilia oligospora</name>
    <name type="common">Nematode-trapping fungus</name>
    <name type="synonym">Arthrobotrys oligospora</name>
    <dbReference type="NCBI Taxonomy" id="2813651"/>
    <lineage>
        <taxon>Eukaryota</taxon>
        <taxon>Fungi</taxon>
        <taxon>Dikarya</taxon>
        <taxon>Ascomycota</taxon>
        <taxon>Pezizomycotina</taxon>
        <taxon>Orbiliomycetes</taxon>
        <taxon>Orbiliales</taxon>
        <taxon>Orbiliaceae</taxon>
        <taxon>Orbilia</taxon>
    </lineage>
</organism>
<evidence type="ECO:0000313" key="3">
    <source>
        <dbReference type="EMBL" id="KAF3212887.1"/>
    </source>
</evidence>
<sequence>MHFSTLTGACLLALSAFVNNANAYAYGNPAGSGASSSTPIANGAAPTQPAGPNPNKYSTSVYSTQVGSVKTIQTCTTELCFAKPSNPVATSVATVYNSPIVSTVTKTDSGVHYVTRKDQTRTITKTTTKPCTYTAKASVRTAYATRVVRVTSVRTASVRRTVTAAPAKGSTVVVPTPSGFVYASRDPANAPSNFPPSDESYNKKRYANEPLYPKSIKCTKTLQTISTRTYTAGSKTTSTVYGNTATATYTKSVTTTVYPQARTTTITRVSTSTVVSTSTKVTYTTVTKPAGPVTTSYAACNSANIFNGPTGSVGAELGSDSVEVRNVKTPQECCNKCQAHTNASGAKDCAGSFFGTTNGQSTCMLRITNTCSNKNVGMFQPHTDDEEFQGYVSNGPCGRWNVVKTGTGSMGMGTCTCGQPASANDLVSRLKMSNPDSSSETSSAQESSPGGSTATSFSETEDGWCSITEGSWEVSASIEEVGFQREGGWEDLGGPNAYVVKQPLNRISISDLRGLLQLAGEDALIQLPDEPSPRKGDDIRKSIKEALNAKEDARSLVTLTSQLPTSTGSPTSSYTLPSNTPHQAFELLDQKIRETMEPSKDKRINQHRVLHLYDKFLEEANNAYLKLIDATEDPINMRSPALKDFISSLINVENIITAGSAALSDFLDRKVPKDLKSIYCMLHVSYSMSHSTTLSHSPQITDTQFSESAATWKEWLPVVSDSGVREQDVFEELLEIMWSEMKGGLELMENFTEWIENLNREQVMVEEETNPDLPTTGVFQDGDPLYPGVSDPLFPDLAENDQDISYLPPNSTIIDVPMPQELRPCCDPHLFSPPASLEPPPWESLSTSLVITAASSFLQELESSGILFLDRFGILETLFASRACDGKKDLSQSARCLDHILPDVQERQKVVKSMQMALDCPIYPQASSIVSKASNLFLKGYLAGLEDLEECAIFFLRILCKPSHSVLNFFSAIVAHFSDYYHTQLPAKVKCPHDRYKNACYVSSRFKEAEGFVRSARRPGSTPTSSPISDVTSPNPPDPQASMCSKQRDQHQTGVDERITIPGRVSNLNAETIQGGPKRKFRFKVETGNPASRKKFKSKHYPNLHSI</sequence>
<feature type="compositionally biased region" description="Basic residues" evidence="1">
    <location>
        <begin position="1092"/>
        <end position="1107"/>
    </location>
</feature>
<feature type="compositionally biased region" description="Polar residues" evidence="1">
    <location>
        <begin position="449"/>
        <end position="458"/>
    </location>
</feature>
<evidence type="ECO:0000313" key="4">
    <source>
        <dbReference type="Proteomes" id="UP000483672"/>
    </source>
</evidence>
<evidence type="ECO:0000256" key="1">
    <source>
        <dbReference type="SAM" id="MobiDB-lite"/>
    </source>
</evidence>
<keyword evidence="2" id="KW-0732">Signal</keyword>
<dbReference type="EMBL" id="WIPF01000080">
    <property type="protein sequence ID" value="KAF3212887.1"/>
    <property type="molecule type" value="Genomic_DNA"/>
</dbReference>
<feature type="region of interest" description="Disordered" evidence="1">
    <location>
        <begin position="35"/>
        <end position="58"/>
    </location>
</feature>
<accession>A0A7C8UJS6</accession>
<feature type="chain" id="PRO_5028978845" evidence="2">
    <location>
        <begin position="24"/>
        <end position="1107"/>
    </location>
</feature>
<feature type="compositionally biased region" description="Polar residues" evidence="1">
    <location>
        <begin position="1021"/>
        <end position="1033"/>
    </location>
</feature>
<name>A0A7C8UJS6_ORBOL</name>
<feature type="region of interest" description="Disordered" evidence="1">
    <location>
        <begin position="1087"/>
        <end position="1107"/>
    </location>
</feature>
<feature type="region of interest" description="Disordered" evidence="1">
    <location>
        <begin position="1012"/>
        <end position="1057"/>
    </location>
</feature>
<protein>
    <submittedName>
        <fullName evidence="3">Uncharacterized protein</fullName>
    </submittedName>
</protein>
<proteinExistence type="predicted"/>
<comment type="caution">
    <text evidence="3">The sequence shown here is derived from an EMBL/GenBank/DDBJ whole genome shotgun (WGS) entry which is preliminary data.</text>
</comment>
<gene>
    <name evidence="3" type="ORF">TWF191_010365</name>
</gene>
<feature type="signal peptide" evidence="2">
    <location>
        <begin position="1"/>
        <end position="23"/>
    </location>
</feature>
<feature type="region of interest" description="Disordered" evidence="1">
    <location>
        <begin position="431"/>
        <end position="460"/>
    </location>
</feature>
<reference evidence="3 4" key="1">
    <citation type="submission" date="2019-06" db="EMBL/GenBank/DDBJ databases">
        <authorList>
            <person name="Palmer J.M."/>
        </authorList>
    </citation>
    <scope>NUCLEOTIDE SEQUENCE [LARGE SCALE GENOMIC DNA]</scope>
    <source>
        <strain evidence="3 4">TWF191</strain>
    </source>
</reference>
<dbReference type="AlphaFoldDB" id="A0A7C8UJS6"/>
<feature type="compositionally biased region" description="Low complexity" evidence="1">
    <location>
        <begin position="437"/>
        <end position="448"/>
    </location>
</feature>
<dbReference type="Proteomes" id="UP000483672">
    <property type="component" value="Unassembled WGS sequence"/>
</dbReference>